<dbReference type="PANTHER" id="PTHR30015">
    <property type="entry name" value="MRR RESTRICTION SYSTEM PROTEIN"/>
    <property type="match status" value="1"/>
</dbReference>
<dbReference type="Proteomes" id="UP000054164">
    <property type="component" value="Unassembled WGS sequence"/>
</dbReference>
<keyword evidence="1" id="KW-1133">Transmembrane helix</keyword>
<dbReference type="GO" id="GO:0003677">
    <property type="term" value="F:DNA binding"/>
    <property type="evidence" value="ECO:0007669"/>
    <property type="project" value="InterPro"/>
</dbReference>
<feature type="domain" description="Restriction endonuclease type IV Mrr" evidence="2">
    <location>
        <begin position="62"/>
        <end position="171"/>
    </location>
</feature>
<evidence type="ECO:0000256" key="1">
    <source>
        <dbReference type="SAM" id="Phobius"/>
    </source>
</evidence>
<dbReference type="HOGENOM" id="CLU_123230_0_0_9"/>
<accession>A0A060N8U4</accession>
<sequence>MRIGRVFRNTKRIFNIILSIISFIIGVFSFVIFAMYKVINYIKRTIFYMNKTYNYLDVQKEIKSMDDRQFEIFCSELFKQLGFKVKTTQETCDGGKDIILKRNGFTTYVECKKWNGNNLVGRPELQKLVGSSIADSVLNMIFITTSDFNKNAREYAKKMSTLKLWTTVDIMKKMEKLNNKQICTIFKNTEMKYNSGNVINKLENINENLTEINKSFR</sequence>
<dbReference type="Pfam" id="PF04471">
    <property type="entry name" value="Mrr_cat"/>
    <property type="match status" value="1"/>
</dbReference>
<evidence type="ECO:0000259" key="2">
    <source>
        <dbReference type="Pfam" id="PF04471"/>
    </source>
</evidence>
<dbReference type="Gene3D" id="3.40.1350.10">
    <property type="match status" value="1"/>
</dbReference>
<dbReference type="EMBL" id="BA000058">
    <property type="protein sequence ID" value="BAO04933.1"/>
    <property type="molecule type" value="Genomic_DNA"/>
</dbReference>
<dbReference type="InterPro" id="IPR052906">
    <property type="entry name" value="Type_IV_Methyl-Rstrct_Enzyme"/>
</dbReference>
<reference evidence="3" key="1">
    <citation type="submission" date="2013-10" db="EMBL/GenBank/DDBJ databases">
        <title>Draft genome sequence of Clostridium botulinum type B strain Osaka05.</title>
        <authorList>
            <person name="Sakaguchi Y."/>
            <person name="Hosomi K."/>
            <person name="Uchiyama J."/>
            <person name="Ogura Y."/>
            <person name="Sakaguchi M."/>
            <person name="Kohda T."/>
            <person name="Mukamoto M."/>
            <person name="Misawa N."/>
            <person name="Matsuzaki S."/>
            <person name="Hayashi T."/>
            <person name="Kozaki S."/>
        </authorList>
    </citation>
    <scope>NUCLEOTIDE SEQUENCE</scope>
    <source>
        <strain evidence="3">Osaka05</strain>
    </source>
</reference>
<protein>
    <submittedName>
        <fullName evidence="3">Restriction endonuclase</fullName>
    </submittedName>
</protein>
<dbReference type="AlphaFoldDB" id="A0A060N8U4"/>
<dbReference type="SUPFAM" id="SSF52980">
    <property type="entry name" value="Restriction endonuclease-like"/>
    <property type="match status" value="1"/>
</dbReference>
<dbReference type="RefSeq" id="WP_073860704.1">
    <property type="nucleotide sequence ID" value="NZ_BA000058.1"/>
</dbReference>
<organism evidence="3">
    <name type="scientific">Clostridium botulinum B str. Osaka05</name>
    <dbReference type="NCBI Taxonomy" id="1407017"/>
    <lineage>
        <taxon>Bacteria</taxon>
        <taxon>Bacillati</taxon>
        <taxon>Bacillota</taxon>
        <taxon>Clostridia</taxon>
        <taxon>Eubacteriales</taxon>
        <taxon>Clostridiaceae</taxon>
        <taxon>Clostridium</taxon>
    </lineage>
</organism>
<dbReference type="GO" id="GO:0009307">
    <property type="term" value="P:DNA restriction-modification system"/>
    <property type="evidence" value="ECO:0007669"/>
    <property type="project" value="InterPro"/>
</dbReference>
<name>A0A060N8U4_CLOBO</name>
<dbReference type="InterPro" id="IPR011856">
    <property type="entry name" value="tRNA_endonuc-like_dom_sf"/>
</dbReference>
<keyword evidence="1" id="KW-0472">Membrane</keyword>
<dbReference type="InterPro" id="IPR011335">
    <property type="entry name" value="Restrct_endonuc-II-like"/>
</dbReference>
<evidence type="ECO:0000313" key="3">
    <source>
        <dbReference type="EMBL" id="BAO04933.1"/>
    </source>
</evidence>
<proteinExistence type="predicted"/>
<dbReference type="InterPro" id="IPR007560">
    <property type="entry name" value="Restrct_endonuc_IV_Mrr"/>
</dbReference>
<feature type="transmembrane region" description="Helical" evidence="1">
    <location>
        <begin position="12"/>
        <end position="36"/>
    </location>
</feature>
<dbReference type="PANTHER" id="PTHR30015:SF7">
    <property type="entry name" value="TYPE IV METHYL-DIRECTED RESTRICTION ENZYME ECOKMRR"/>
    <property type="match status" value="1"/>
</dbReference>
<gene>
    <name evidence="3" type="ORF">CBO05P1_214</name>
</gene>
<dbReference type="GO" id="GO:0015666">
    <property type="term" value="F:restriction endodeoxyribonuclease activity"/>
    <property type="evidence" value="ECO:0007669"/>
    <property type="project" value="TreeGrafter"/>
</dbReference>
<keyword evidence="1" id="KW-0812">Transmembrane</keyword>